<comment type="caution">
    <text evidence="2">The sequence shown here is derived from an EMBL/GenBank/DDBJ whole genome shotgun (WGS) entry which is preliminary data.</text>
</comment>
<dbReference type="PANTHER" id="PTHR38813">
    <property type="match status" value="1"/>
</dbReference>
<name>A0ABT0E914_9GAMM</name>
<keyword evidence="3" id="KW-1185">Reference proteome</keyword>
<dbReference type="InterPro" id="IPR035093">
    <property type="entry name" value="RelE/ParE_toxin_dom_sf"/>
</dbReference>
<organism evidence="2 3">
    <name type="scientific">Alcanivorax quisquiliarum</name>
    <dbReference type="NCBI Taxonomy" id="2933565"/>
    <lineage>
        <taxon>Bacteria</taxon>
        <taxon>Pseudomonadati</taxon>
        <taxon>Pseudomonadota</taxon>
        <taxon>Gammaproteobacteria</taxon>
        <taxon>Oceanospirillales</taxon>
        <taxon>Alcanivoracaceae</taxon>
        <taxon>Alcanivorax</taxon>
    </lineage>
</organism>
<evidence type="ECO:0000313" key="2">
    <source>
        <dbReference type="EMBL" id="MCK0538328.1"/>
    </source>
</evidence>
<reference evidence="2" key="1">
    <citation type="submission" date="2022-04" db="EMBL/GenBank/DDBJ databases">
        <title>Alcanivorax sp. CY1518 draft genome sequence.</title>
        <authorList>
            <person name="Zhao G."/>
            <person name="An M."/>
        </authorList>
    </citation>
    <scope>NUCLEOTIDE SEQUENCE</scope>
    <source>
        <strain evidence="2">CY1518</strain>
    </source>
</reference>
<evidence type="ECO:0000313" key="3">
    <source>
        <dbReference type="Proteomes" id="UP001165524"/>
    </source>
</evidence>
<keyword evidence="1" id="KW-1277">Toxin-antitoxin system</keyword>
<dbReference type="PANTHER" id="PTHR38813:SF1">
    <property type="entry name" value="TOXIN RELE1-RELATED"/>
    <property type="match status" value="1"/>
</dbReference>
<gene>
    <name evidence="2" type="ORF">MU846_11460</name>
</gene>
<dbReference type="Gene3D" id="3.30.2310.20">
    <property type="entry name" value="RelE-like"/>
    <property type="match status" value="1"/>
</dbReference>
<dbReference type="Proteomes" id="UP001165524">
    <property type="component" value="Unassembled WGS sequence"/>
</dbReference>
<accession>A0ABT0E914</accession>
<proteinExistence type="predicted"/>
<dbReference type="InterPro" id="IPR007712">
    <property type="entry name" value="RelE/ParE_toxin"/>
</dbReference>
<dbReference type="EMBL" id="JALKII010000007">
    <property type="protein sequence ID" value="MCK0538328.1"/>
    <property type="molecule type" value="Genomic_DNA"/>
</dbReference>
<dbReference type="RefSeq" id="WP_246952848.1">
    <property type="nucleotide sequence ID" value="NZ_JALKII010000007.1"/>
</dbReference>
<sequence length="90" mass="10279">MDEPLYSIEWTKRAIKQLAAIQPAKQRAAILDAVRGLGSCPTNAANVKALQGHEIAYRLRVGRYRVLFDLDDGVRILVIQQVKRRDERTY</sequence>
<evidence type="ECO:0000256" key="1">
    <source>
        <dbReference type="ARBA" id="ARBA00022649"/>
    </source>
</evidence>
<dbReference type="InterPro" id="IPR052747">
    <property type="entry name" value="TA_system_RelE_toxin"/>
</dbReference>
<protein>
    <submittedName>
        <fullName evidence="2">Type II toxin-antitoxin system RelE/ParE family toxin</fullName>
    </submittedName>
</protein>
<dbReference type="SUPFAM" id="SSF143011">
    <property type="entry name" value="RelE-like"/>
    <property type="match status" value="1"/>
</dbReference>
<dbReference type="Pfam" id="PF05016">
    <property type="entry name" value="ParE_toxin"/>
    <property type="match status" value="1"/>
</dbReference>